<accession>A0ABW9MHQ9</accession>
<protein>
    <submittedName>
        <fullName evidence="1">Uncharacterized protein</fullName>
    </submittedName>
</protein>
<dbReference type="Proteomes" id="UP001637990">
    <property type="component" value="Unassembled WGS sequence"/>
</dbReference>
<name>A0ABW9MHQ9_9XANT</name>
<keyword evidence="2" id="KW-1185">Reference proteome</keyword>
<dbReference type="EMBL" id="JBJGBS010000012">
    <property type="protein sequence ID" value="MFO3704294.1"/>
    <property type="molecule type" value="Genomic_DNA"/>
</dbReference>
<evidence type="ECO:0000313" key="1">
    <source>
        <dbReference type="EMBL" id="MFO3704294.1"/>
    </source>
</evidence>
<dbReference type="RefSeq" id="WP_167394527.1">
    <property type="nucleotide sequence ID" value="NZ_JBJGBS010000012.1"/>
</dbReference>
<reference evidence="1 2" key="1">
    <citation type="submission" date="2024-11" db="EMBL/GenBank/DDBJ databases">
        <title>Genome sequencing of Xanthomonas codiaei.</title>
        <authorList>
            <person name="Studholme D.J."/>
        </authorList>
    </citation>
    <scope>NUCLEOTIDE SEQUENCE [LARGE SCALE GENOMIC DNA]</scope>
    <source>
        <strain evidence="1 2">NCPPB 4350</strain>
    </source>
</reference>
<evidence type="ECO:0000313" key="2">
    <source>
        <dbReference type="Proteomes" id="UP001637990"/>
    </source>
</evidence>
<comment type="caution">
    <text evidence="1">The sequence shown here is derived from an EMBL/GenBank/DDBJ whole genome shotgun (WGS) entry which is preliminary data.</text>
</comment>
<proteinExistence type="predicted"/>
<gene>
    <name evidence="1" type="ORF">ACI6Q5_04745</name>
</gene>
<sequence>MTISAVIPASYSAWRHCIEVDCAQPLTAPFIAQRLASLRDPREHHTQQFLRRWGEPHHRRVIAWFERADGELKPSR</sequence>
<organism evidence="1 2">
    <name type="scientific">Xanthomonas codiaei</name>
    <dbReference type="NCBI Taxonomy" id="56463"/>
    <lineage>
        <taxon>Bacteria</taxon>
        <taxon>Pseudomonadati</taxon>
        <taxon>Pseudomonadota</taxon>
        <taxon>Gammaproteobacteria</taxon>
        <taxon>Lysobacterales</taxon>
        <taxon>Lysobacteraceae</taxon>
        <taxon>Xanthomonas</taxon>
    </lineage>
</organism>